<evidence type="ECO:0000259" key="15">
    <source>
        <dbReference type="PROSITE" id="PS50053"/>
    </source>
</evidence>
<evidence type="ECO:0000313" key="20">
    <source>
        <dbReference type="Proteomes" id="UP000694426"/>
    </source>
</evidence>
<comment type="similarity">
    <text evidence="3">Belongs to the RBR family.</text>
</comment>
<dbReference type="GO" id="GO:0071797">
    <property type="term" value="C:LUBAC complex"/>
    <property type="evidence" value="ECO:0007669"/>
    <property type="project" value="TreeGrafter"/>
</dbReference>
<keyword evidence="10 13" id="KW-0863">Zinc-finger</keyword>
<dbReference type="CDD" id="cd01799">
    <property type="entry name" value="Ubl_HOIL1"/>
    <property type="match status" value="1"/>
</dbReference>
<dbReference type="FunFam" id="2.30.30.380:FF:000007">
    <property type="entry name" value="RanBP-type and C3HC4-type zinc finger-containing protein 1"/>
    <property type="match status" value="1"/>
</dbReference>
<dbReference type="FunFam" id="3.30.40.10:FF:000137">
    <property type="entry name" value="RanBP-type and C3HC4-type zinc finger-containing protein 1"/>
    <property type="match status" value="1"/>
</dbReference>
<evidence type="ECO:0000256" key="2">
    <source>
        <dbReference type="ARBA" id="ARBA00004906"/>
    </source>
</evidence>
<dbReference type="SUPFAM" id="SSF54236">
    <property type="entry name" value="Ubiquitin-like"/>
    <property type="match status" value="1"/>
</dbReference>
<evidence type="ECO:0000256" key="12">
    <source>
        <dbReference type="ARBA" id="ARBA00022833"/>
    </source>
</evidence>
<dbReference type="PROSITE" id="PS01358">
    <property type="entry name" value="ZF_RANBP2_1"/>
    <property type="match status" value="1"/>
</dbReference>
<dbReference type="CDD" id="cd20358">
    <property type="entry name" value="Rcat_RBR_HOIL1"/>
    <property type="match status" value="1"/>
</dbReference>
<evidence type="ECO:0000256" key="8">
    <source>
        <dbReference type="ARBA" id="ARBA00022723"/>
    </source>
</evidence>
<dbReference type="InterPro" id="IPR011993">
    <property type="entry name" value="PH-like_dom_sf"/>
</dbReference>
<organism evidence="19 20">
    <name type="scientific">Anser brachyrhynchus</name>
    <name type="common">Pink-footed goose</name>
    <dbReference type="NCBI Taxonomy" id="132585"/>
    <lineage>
        <taxon>Eukaryota</taxon>
        <taxon>Metazoa</taxon>
        <taxon>Chordata</taxon>
        <taxon>Craniata</taxon>
        <taxon>Vertebrata</taxon>
        <taxon>Euteleostomi</taxon>
        <taxon>Archelosauria</taxon>
        <taxon>Archosauria</taxon>
        <taxon>Dinosauria</taxon>
        <taxon>Saurischia</taxon>
        <taxon>Theropoda</taxon>
        <taxon>Coelurosauria</taxon>
        <taxon>Aves</taxon>
        <taxon>Neognathae</taxon>
        <taxon>Galloanserae</taxon>
        <taxon>Anseriformes</taxon>
        <taxon>Anatidae</taxon>
        <taxon>Anserinae</taxon>
        <taxon>Anser</taxon>
    </lineage>
</organism>
<dbReference type="AlphaFoldDB" id="A0A8B9BSH8"/>
<keyword evidence="20" id="KW-1185">Reference proteome</keyword>
<evidence type="ECO:0000256" key="4">
    <source>
        <dbReference type="ARBA" id="ARBA00012251"/>
    </source>
</evidence>
<dbReference type="PROSITE" id="PS51873">
    <property type="entry name" value="TRIAD"/>
    <property type="match status" value="1"/>
</dbReference>
<dbReference type="PROSITE" id="PS00518">
    <property type="entry name" value="ZF_RING_1"/>
    <property type="match status" value="1"/>
</dbReference>
<dbReference type="InterPro" id="IPR017907">
    <property type="entry name" value="Znf_RING_CS"/>
</dbReference>
<dbReference type="PANTHER" id="PTHR22770:SF45">
    <property type="entry name" value="RANBP-TYPE AND C3HC4-TYPE ZINC FINGER-CONTAINING PROTEIN 1"/>
    <property type="match status" value="1"/>
</dbReference>
<feature type="domain" description="RanBP2-type" evidence="17">
    <location>
        <begin position="387"/>
        <end position="416"/>
    </location>
</feature>
<reference evidence="19" key="2">
    <citation type="submission" date="2025-09" db="UniProtKB">
        <authorList>
            <consortium name="Ensembl"/>
        </authorList>
    </citation>
    <scope>IDENTIFICATION</scope>
</reference>
<dbReference type="GO" id="GO:0043123">
    <property type="term" value="P:positive regulation of canonical NF-kappaB signal transduction"/>
    <property type="evidence" value="ECO:0007669"/>
    <property type="project" value="TreeGrafter"/>
</dbReference>
<evidence type="ECO:0000259" key="16">
    <source>
        <dbReference type="PROSITE" id="PS50089"/>
    </source>
</evidence>
<dbReference type="CDD" id="cd20345">
    <property type="entry name" value="BRcat_RBR_HOIL1"/>
    <property type="match status" value="1"/>
</dbReference>
<feature type="domain" description="RING-type" evidence="18">
    <location>
        <begin position="472"/>
        <end position="700"/>
    </location>
</feature>
<dbReference type="Gene3D" id="2.30.30.380">
    <property type="entry name" value="Zn-finger domain of Sec23/24"/>
    <property type="match status" value="1"/>
</dbReference>
<dbReference type="Gene3D" id="1.20.120.1750">
    <property type="match status" value="1"/>
</dbReference>
<protein>
    <recommendedName>
        <fullName evidence="5">RanBP-type and C3HC4-type zinc finger-containing protein 1</fullName>
        <ecNumber evidence="4">2.3.2.31</ecNumber>
    </recommendedName>
</protein>
<comment type="pathway">
    <text evidence="2">Protein modification; protein ubiquitination.</text>
</comment>
<accession>A0A8B9BSH8</accession>
<dbReference type="GO" id="GO:0008270">
    <property type="term" value="F:zinc ion binding"/>
    <property type="evidence" value="ECO:0007669"/>
    <property type="project" value="UniProtKB-KW"/>
</dbReference>
<dbReference type="CDD" id="cd16633">
    <property type="entry name" value="mRING-HC-C3HC3D_RBR_HOIL1"/>
    <property type="match status" value="1"/>
</dbReference>
<feature type="domain" description="RING-type" evidence="16">
    <location>
        <begin position="476"/>
        <end position="518"/>
    </location>
</feature>
<evidence type="ECO:0000259" key="18">
    <source>
        <dbReference type="PROSITE" id="PS51873"/>
    </source>
</evidence>
<dbReference type="Proteomes" id="UP000694426">
    <property type="component" value="Unplaced"/>
</dbReference>
<keyword evidence="6" id="KW-0597">Phosphoprotein</keyword>
<dbReference type="SUPFAM" id="SSF57850">
    <property type="entry name" value="RING/U-box"/>
    <property type="match status" value="3"/>
</dbReference>
<sequence length="704" mass="78170">MALPGAPAPAPAAAPALPPPPTVLMSVRVALEQPPRRPPPPAALLRLQLSLEPAPAGQRRFRLGLRQAEEAGGASIAEYDLKDISYTVKSPTCHELVVFGSLDEPMVFNFEEEREAQKWWTIVSSSLREVQKASDSSSTLASQASSLPAAAGGSSADRDPEEALFSELSRKEDLALQLAQAIEDGDEEAAAQCAVALARQQAALSILLKESNYPADDISMNVGVEDATSSASIVLRVQAHTTIATLKQQVFQDYGFHPLVQRWIIGQCLCVDERTVSSYGIRRDGDTAFLYLLSAKRAELTQQRYEEDQAQLLLNSIASLSDSAGAGEQRKYNTLPSMSPKKAWGSDPSRKMDISEISQHLDMMQIGDLVSNLPPSASAAASLPSPVQAGWSCPKCTFINKPTRPGCEMCSTDRPDDYVVPCSYKPDETELWRIQQEQEGILQYQQALEAERLRNFQQLLQLEEEVLVPNREVLECRICYQQVAPGEGVLLRECLHNFCRDCLRQVINYSEEPEVACPFRDDSYACSSHLQEREIRALVSPEEYRRFLERSLVLAERRTQNSFHCKTTDCRGWCIYEDSVNEFRCPICQALNCLLCKAIHEGKNCRQYQDDLQLRAQNDAAARQTSDMLQTLVQLGEAMHCPTCHIIVQKKDGCDWIRCTVCQTEICWVTKGPRWGPGGPGDTSGGCRCNVNGQRCHPRCQNCH</sequence>
<dbReference type="UniPathway" id="UPA00143"/>
<dbReference type="Pfam" id="PF25393">
    <property type="entry name" value="LTM"/>
    <property type="match status" value="1"/>
</dbReference>
<dbReference type="Pfam" id="PF13639">
    <property type="entry name" value="zf-RING_2"/>
    <property type="match status" value="1"/>
</dbReference>
<evidence type="ECO:0000256" key="10">
    <source>
        <dbReference type="ARBA" id="ARBA00022771"/>
    </source>
</evidence>
<dbReference type="SMART" id="SM00547">
    <property type="entry name" value="ZnF_RBZ"/>
    <property type="match status" value="1"/>
</dbReference>
<evidence type="ECO:0000259" key="17">
    <source>
        <dbReference type="PROSITE" id="PS50199"/>
    </source>
</evidence>
<dbReference type="InterPro" id="IPR044066">
    <property type="entry name" value="TRIAD_supradom"/>
</dbReference>
<evidence type="ECO:0000256" key="14">
    <source>
        <dbReference type="SAM" id="MobiDB-lite"/>
    </source>
</evidence>
<dbReference type="GO" id="GO:0097039">
    <property type="term" value="P:protein linear polyubiquitination"/>
    <property type="evidence" value="ECO:0007669"/>
    <property type="project" value="TreeGrafter"/>
</dbReference>
<reference evidence="19" key="1">
    <citation type="submission" date="2025-08" db="UniProtKB">
        <authorList>
            <consortium name="Ensembl"/>
        </authorList>
    </citation>
    <scope>IDENTIFICATION</scope>
</reference>
<feature type="region of interest" description="Disordered" evidence="14">
    <location>
        <begin position="137"/>
        <end position="164"/>
    </location>
</feature>
<dbReference type="GO" id="GO:0043130">
    <property type="term" value="F:ubiquitin binding"/>
    <property type="evidence" value="ECO:0007669"/>
    <property type="project" value="TreeGrafter"/>
</dbReference>
<feature type="compositionally biased region" description="Low complexity" evidence="14">
    <location>
        <begin position="137"/>
        <end position="155"/>
    </location>
</feature>
<dbReference type="InterPro" id="IPR047558">
    <property type="entry name" value="BRcat_RBR_HOIL1"/>
</dbReference>
<dbReference type="Gene3D" id="2.30.29.30">
    <property type="entry name" value="Pleckstrin-homology domain (PH domain)/Phosphotyrosine-binding domain (PTB)"/>
    <property type="match status" value="1"/>
</dbReference>
<dbReference type="InterPro" id="IPR031912">
    <property type="entry name" value="Sharpin_PH"/>
</dbReference>
<dbReference type="Gene3D" id="3.30.40.10">
    <property type="entry name" value="Zinc/RING finger domain, C3HC4 (zinc finger)"/>
    <property type="match status" value="1"/>
</dbReference>
<evidence type="ECO:0000256" key="13">
    <source>
        <dbReference type="PROSITE-ProRule" id="PRU00322"/>
    </source>
</evidence>
<keyword evidence="12" id="KW-0862">Zinc</keyword>
<dbReference type="InterPro" id="IPR029071">
    <property type="entry name" value="Ubiquitin-like_domsf"/>
</dbReference>
<dbReference type="InterPro" id="IPR001876">
    <property type="entry name" value="Znf_RanBP2"/>
</dbReference>
<name>A0A8B9BSH8_9AVES</name>
<dbReference type="Gene3D" id="3.10.20.90">
    <property type="entry name" value="Phosphatidylinositol 3-kinase Catalytic Subunit, Chain A, domain 1"/>
    <property type="match status" value="1"/>
</dbReference>
<dbReference type="GeneTree" id="ENSGT00940000161574"/>
<dbReference type="EC" id="2.3.2.31" evidence="4"/>
<dbReference type="InterPro" id="IPR051628">
    <property type="entry name" value="LUBAC_E3_Ligases"/>
</dbReference>
<comment type="catalytic activity">
    <reaction evidence="1">
        <text>[E2 ubiquitin-conjugating enzyme]-S-ubiquitinyl-L-cysteine + [acceptor protein]-L-lysine = [E2 ubiquitin-conjugating enzyme]-L-cysteine + [acceptor protein]-N(6)-ubiquitinyl-L-lysine.</text>
        <dbReference type="EC" id="2.3.2.31"/>
    </reaction>
</comment>
<dbReference type="Pfam" id="PF00641">
    <property type="entry name" value="Zn_ribbon_RanBP"/>
    <property type="match status" value="1"/>
</dbReference>
<dbReference type="SUPFAM" id="SSF90209">
    <property type="entry name" value="Ran binding protein zinc finger-like"/>
    <property type="match status" value="1"/>
</dbReference>
<dbReference type="InterPro" id="IPR001841">
    <property type="entry name" value="Znf_RING"/>
</dbReference>
<dbReference type="InterPro" id="IPR057468">
    <property type="entry name" value="HOIL-1/Sharpin_LTM"/>
</dbReference>
<dbReference type="InterPro" id="IPR047559">
    <property type="entry name" value="HOIL1_RBR_mRING-HC-C3HC3D"/>
</dbReference>
<dbReference type="PANTHER" id="PTHR22770">
    <property type="entry name" value="UBIQUITIN CONJUGATING ENZYME 7 INTERACTING PROTEIN-RELATED"/>
    <property type="match status" value="1"/>
</dbReference>
<dbReference type="InterPro" id="IPR000626">
    <property type="entry name" value="Ubiquitin-like_dom"/>
</dbReference>
<evidence type="ECO:0000256" key="9">
    <source>
        <dbReference type="ARBA" id="ARBA00022737"/>
    </source>
</evidence>
<dbReference type="GO" id="GO:0043161">
    <property type="term" value="P:proteasome-mediated ubiquitin-dependent protein catabolic process"/>
    <property type="evidence" value="ECO:0007669"/>
    <property type="project" value="TreeGrafter"/>
</dbReference>
<evidence type="ECO:0000256" key="5">
    <source>
        <dbReference type="ARBA" id="ARBA00017887"/>
    </source>
</evidence>
<evidence type="ECO:0000313" key="19">
    <source>
        <dbReference type="Ensembl" id="ENSABRP00000008875.1"/>
    </source>
</evidence>
<dbReference type="Ensembl" id="ENSABRT00000012657.1">
    <property type="protein sequence ID" value="ENSABRP00000008875.1"/>
    <property type="gene ID" value="ENSABRG00000007975.1"/>
</dbReference>
<feature type="domain" description="Ubiquitin-like" evidence="15">
    <location>
        <begin position="220"/>
        <end position="281"/>
    </location>
</feature>
<proteinExistence type="inferred from homology"/>
<dbReference type="PROSITE" id="PS50053">
    <property type="entry name" value="UBIQUITIN_2"/>
    <property type="match status" value="1"/>
</dbReference>
<evidence type="ECO:0000256" key="7">
    <source>
        <dbReference type="ARBA" id="ARBA00022679"/>
    </source>
</evidence>
<keyword evidence="7" id="KW-0808">Transferase</keyword>
<dbReference type="InterPro" id="IPR036443">
    <property type="entry name" value="Znf_RanBP2_sf"/>
</dbReference>
<evidence type="ECO:0000256" key="11">
    <source>
        <dbReference type="ARBA" id="ARBA00022786"/>
    </source>
</evidence>
<evidence type="ECO:0000256" key="1">
    <source>
        <dbReference type="ARBA" id="ARBA00001798"/>
    </source>
</evidence>
<dbReference type="FunFam" id="3.10.20.90:FF:000130">
    <property type="entry name" value="SHANK-associated RH domain interactor"/>
    <property type="match status" value="1"/>
</dbReference>
<dbReference type="InterPro" id="IPR013083">
    <property type="entry name" value="Znf_RING/FYVE/PHD"/>
</dbReference>
<keyword evidence="9" id="KW-0677">Repeat</keyword>
<dbReference type="GO" id="GO:0009893">
    <property type="term" value="P:positive regulation of metabolic process"/>
    <property type="evidence" value="ECO:0007669"/>
    <property type="project" value="UniProtKB-ARBA"/>
</dbReference>
<dbReference type="PROSITE" id="PS50089">
    <property type="entry name" value="ZF_RING_2"/>
    <property type="match status" value="1"/>
</dbReference>
<evidence type="ECO:0000256" key="3">
    <source>
        <dbReference type="ARBA" id="ARBA00008278"/>
    </source>
</evidence>
<feature type="region of interest" description="Disordered" evidence="14">
    <location>
        <begin position="328"/>
        <end position="350"/>
    </location>
</feature>
<keyword evidence="11" id="KW-0833">Ubl conjugation pathway</keyword>
<dbReference type="InterPro" id="IPR047557">
    <property type="entry name" value="Rcat_RBR_HOIL1"/>
</dbReference>
<dbReference type="FunFam" id="1.20.120.1750:FF:000012">
    <property type="entry name" value="ranBP-type and C3HC4-type zinc finger-containing protein 1 isoform X1"/>
    <property type="match status" value="1"/>
</dbReference>
<keyword evidence="8" id="KW-0479">Metal-binding</keyword>
<evidence type="ECO:0000256" key="6">
    <source>
        <dbReference type="ARBA" id="ARBA00022553"/>
    </source>
</evidence>
<dbReference type="GO" id="GO:0061630">
    <property type="term" value="F:ubiquitin protein ligase activity"/>
    <property type="evidence" value="ECO:0007669"/>
    <property type="project" value="UniProtKB-EC"/>
</dbReference>
<dbReference type="Pfam" id="PF16764">
    <property type="entry name" value="Sharpin_PH"/>
    <property type="match status" value="1"/>
</dbReference>
<dbReference type="PROSITE" id="PS50199">
    <property type="entry name" value="ZF_RANBP2_2"/>
    <property type="match status" value="1"/>
</dbReference>